<keyword evidence="3" id="KW-0762">Sugar transport</keyword>
<dbReference type="Proteomes" id="UP000014155">
    <property type="component" value="Unassembled WGS sequence"/>
</dbReference>
<dbReference type="Pfam" id="PF13416">
    <property type="entry name" value="SBP_bac_8"/>
    <property type="match status" value="1"/>
</dbReference>
<dbReference type="SUPFAM" id="SSF53850">
    <property type="entry name" value="Periplasmic binding protein-like II"/>
    <property type="match status" value="1"/>
</dbReference>
<protein>
    <submittedName>
        <fullName evidence="3">ABC-type sugar transport system, periplasmic component</fullName>
    </submittedName>
</protein>
<dbReference type="InterPro" id="IPR006059">
    <property type="entry name" value="SBP"/>
</dbReference>
<evidence type="ECO:0000256" key="1">
    <source>
        <dbReference type="SAM" id="MobiDB-lite"/>
    </source>
</evidence>
<dbReference type="eggNOG" id="COG1653">
    <property type="taxonomic scope" value="Bacteria"/>
</dbReference>
<reference evidence="3 4" key="1">
    <citation type="journal article" date="2013" name="Genome Announc.">
        <title>Draft Genome Sequence of the Cellulolytic, Mesophilic, Anaerobic Bacterium Clostridium termitidis Strain CT1112 (DSM 5398).</title>
        <authorList>
            <person name="Lal S."/>
            <person name="Ramachandran U."/>
            <person name="Zhang X."/>
            <person name="Munir R."/>
            <person name="Sparling R."/>
            <person name="Levin D.B."/>
        </authorList>
    </citation>
    <scope>NUCLEOTIDE SEQUENCE [LARGE SCALE GENOMIC DNA]</scope>
    <source>
        <strain evidence="3 4">CT1112</strain>
    </source>
</reference>
<comment type="caution">
    <text evidence="3">The sequence shown here is derived from an EMBL/GenBank/DDBJ whole genome shotgun (WGS) entry which is preliminary data.</text>
</comment>
<keyword evidence="3" id="KW-0813">Transport</keyword>
<feature type="signal peptide" evidence="2">
    <location>
        <begin position="1"/>
        <end position="26"/>
    </location>
</feature>
<name>S0FU10_RUMCE</name>
<evidence type="ECO:0000256" key="2">
    <source>
        <dbReference type="SAM" id="SignalP"/>
    </source>
</evidence>
<sequence>MQTRKKRLARALSLVLSLLMLLTVAAGCGSANEQDNNGTSTPATKAKTGNEQADGPVPITMWGWNAGEIEKIVDAYIKLTNANISLDYVTVQQMEAFQKLQTTINAGLDMPDIVPSEINQRGTMMSLDIWEDLSKEPFNFDESLTFDYFMPLCKNEKGELVCLPYDVSTAALAYKKEMAKQYLGTDDPEELQKMLPDWDTFKKVGLGVRDKSDGKIFMFASLTNVKQIIDGQNPAPIIKDNVLDMDSSVRKTVTRMVDFRDSGIVDNIIESSPAYNASYAERKHIFYPCASWSPNYVITPNDPDGVDAWGLMIPPEGCFSWGGSGFMIPRKALHKQEAFNLISWFLTEEGTKSQRETVRFNISNRQAYDDPEFAKLTEKSFGDQNLGQILFVEAMKNINVRPVSVHDVVITDTFNLVTEAINNDRTIGVDGALEMIETELRNKIPDLK</sequence>
<dbReference type="RefSeq" id="WP_004624925.1">
    <property type="nucleotide sequence ID" value="NZ_AORV01000026.1"/>
</dbReference>
<dbReference type="PANTHER" id="PTHR43649">
    <property type="entry name" value="ARABINOSE-BINDING PROTEIN-RELATED"/>
    <property type="match status" value="1"/>
</dbReference>
<dbReference type="InterPro" id="IPR050490">
    <property type="entry name" value="Bact_solute-bd_prot1"/>
</dbReference>
<gene>
    <name evidence="3" type="ORF">CTER_1499</name>
</gene>
<keyword evidence="4" id="KW-1185">Reference proteome</keyword>
<dbReference type="PATRIC" id="fig|1195236.3.peg.1821"/>
<dbReference type="STRING" id="1195236.CTER_1499"/>
<feature type="chain" id="PRO_5038747633" evidence="2">
    <location>
        <begin position="27"/>
        <end position="448"/>
    </location>
</feature>
<accession>S0FU10</accession>
<dbReference type="EMBL" id="AORV01000026">
    <property type="protein sequence ID" value="EMS72664.1"/>
    <property type="molecule type" value="Genomic_DNA"/>
</dbReference>
<proteinExistence type="predicted"/>
<dbReference type="AlphaFoldDB" id="S0FU10"/>
<dbReference type="Gene3D" id="3.40.190.10">
    <property type="entry name" value="Periplasmic binding protein-like II"/>
    <property type="match status" value="1"/>
</dbReference>
<dbReference type="PANTHER" id="PTHR43649:SF12">
    <property type="entry name" value="DIACETYLCHITOBIOSE BINDING PROTEIN DASA"/>
    <property type="match status" value="1"/>
</dbReference>
<evidence type="ECO:0000313" key="4">
    <source>
        <dbReference type="Proteomes" id="UP000014155"/>
    </source>
</evidence>
<keyword evidence="2" id="KW-0732">Signal</keyword>
<evidence type="ECO:0000313" key="3">
    <source>
        <dbReference type="EMBL" id="EMS72664.1"/>
    </source>
</evidence>
<feature type="region of interest" description="Disordered" evidence="1">
    <location>
        <begin position="31"/>
        <end position="54"/>
    </location>
</feature>
<feature type="compositionally biased region" description="Polar residues" evidence="1">
    <location>
        <begin position="31"/>
        <end position="51"/>
    </location>
</feature>
<organism evidence="3 4">
    <name type="scientific">Ruminiclostridium cellobioparum subsp. termitidis CT1112</name>
    <dbReference type="NCBI Taxonomy" id="1195236"/>
    <lineage>
        <taxon>Bacteria</taxon>
        <taxon>Bacillati</taxon>
        <taxon>Bacillota</taxon>
        <taxon>Clostridia</taxon>
        <taxon>Eubacteriales</taxon>
        <taxon>Oscillospiraceae</taxon>
        <taxon>Ruminiclostridium</taxon>
    </lineage>
</organism>
<dbReference type="PROSITE" id="PS51257">
    <property type="entry name" value="PROKAR_LIPOPROTEIN"/>
    <property type="match status" value="1"/>
</dbReference>